<feature type="region of interest" description="Disordered" evidence="1">
    <location>
        <begin position="399"/>
        <end position="433"/>
    </location>
</feature>
<feature type="region of interest" description="Disordered" evidence="1">
    <location>
        <begin position="273"/>
        <end position="304"/>
    </location>
</feature>
<name>A0ABQ4YXP4_9ASTR</name>
<feature type="compositionally biased region" description="Basic and acidic residues" evidence="1">
    <location>
        <begin position="273"/>
        <end position="282"/>
    </location>
</feature>
<proteinExistence type="predicted"/>
<evidence type="ECO:0000313" key="2">
    <source>
        <dbReference type="EMBL" id="GJS81428.1"/>
    </source>
</evidence>
<feature type="compositionally biased region" description="Basic and acidic residues" evidence="1">
    <location>
        <begin position="91"/>
        <end position="106"/>
    </location>
</feature>
<comment type="caution">
    <text evidence="2">The sequence shown here is derived from an EMBL/GenBank/DDBJ whole genome shotgun (WGS) entry which is preliminary data.</text>
</comment>
<feature type="compositionally biased region" description="Polar residues" evidence="1">
    <location>
        <begin position="79"/>
        <end position="90"/>
    </location>
</feature>
<dbReference type="Proteomes" id="UP001151760">
    <property type="component" value="Unassembled WGS sequence"/>
</dbReference>
<evidence type="ECO:0000256" key="1">
    <source>
        <dbReference type="SAM" id="MobiDB-lite"/>
    </source>
</evidence>
<protein>
    <submittedName>
        <fullName evidence="2">Uncharacterized protein</fullName>
    </submittedName>
</protein>
<feature type="compositionally biased region" description="Polar residues" evidence="1">
    <location>
        <begin position="284"/>
        <end position="293"/>
    </location>
</feature>
<evidence type="ECO:0000313" key="3">
    <source>
        <dbReference type="Proteomes" id="UP001151760"/>
    </source>
</evidence>
<reference evidence="2" key="2">
    <citation type="submission" date="2022-01" db="EMBL/GenBank/DDBJ databases">
        <authorList>
            <person name="Yamashiro T."/>
            <person name="Shiraishi A."/>
            <person name="Satake H."/>
            <person name="Nakayama K."/>
        </authorList>
    </citation>
    <scope>NUCLEOTIDE SEQUENCE</scope>
</reference>
<sequence length="558" mass="63395">MLRYKPFIPILGGIHLLEFLQNSTLTIILHNELVRGNELKLGDTLIKTSASGKDNKDKSEQNQSKPTRNGKGKTRVKNESQNQSRISPIQQEKKANESQRTNVDKKQKSRRPKEKDTEIPQSSVPSDPINVEDEAINEEPSMQQRVLDLENTKTAQAQEITSLKKRVKKSARVVSFEEASLGNQEDASKQGRKIHDINVDEDITLENVHDAKMFGVNDLEGDEVVVESEVADKDVNLSVDEVTLVSNVIPTTAATTITGVSSRPKAKGIVFHEQEQEQEKDPTPTVSSQQPTQVKDKAEEDEEESLAREKAQKVKEANIAWDDIQAKVEADYQLAQRLQAQEQEELSDAEKATLFVQLLEKRRKHYATKRAEEKRNRPPTKAQVNTFVDMDTELVKESSKKAKAEIAQESSSKRAGEDLEQESSKKKKVDDDKETKELKQCMKSFQMMEMIEDLEVLWSIVKERFKKIEPVNYMDTFLHLNLKTMFEHHLEDNVWKNQQGLVKVLNWKLYDSIYLYLLVPTGRYVVPTGRVIATDSVIVATSGYVVPAAYDIRPGRVK</sequence>
<organism evidence="2 3">
    <name type="scientific">Tanacetum coccineum</name>
    <dbReference type="NCBI Taxonomy" id="301880"/>
    <lineage>
        <taxon>Eukaryota</taxon>
        <taxon>Viridiplantae</taxon>
        <taxon>Streptophyta</taxon>
        <taxon>Embryophyta</taxon>
        <taxon>Tracheophyta</taxon>
        <taxon>Spermatophyta</taxon>
        <taxon>Magnoliopsida</taxon>
        <taxon>eudicotyledons</taxon>
        <taxon>Gunneridae</taxon>
        <taxon>Pentapetalae</taxon>
        <taxon>asterids</taxon>
        <taxon>campanulids</taxon>
        <taxon>Asterales</taxon>
        <taxon>Asteraceae</taxon>
        <taxon>Asteroideae</taxon>
        <taxon>Anthemideae</taxon>
        <taxon>Anthemidinae</taxon>
        <taxon>Tanacetum</taxon>
    </lineage>
</organism>
<dbReference type="EMBL" id="BQNB010010747">
    <property type="protein sequence ID" value="GJS81428.1"/>
    <property type="molecule type" value="Genomic_DNA"/>
</dbReference>
<feature type="region of interest" description="Disordered" evidence="1">
    <location>
        <begin position="48"/>
        <end position="130"/>
    </location>
</feature>
<gene>
    <name evidence="2" type="ORF">Tco_0747969</name>
</gene>
<keyword evidence="3" id="KW-1185">Reference proteome</keyword>
<reference evidence="2" key="1">
    <citation type="journal article" date="2022" name="Int. J. Mol. Sci.">
        <title>Draft Genome of Tanacetum Coccineum: Genomic Comparison of Closely Related Tanacetum-Family Plants.</title>
        <authorList>
            <person name="Yamashiro T."/>
            <person name="Shiraishi A."/>
            <person name="Nakayama K."/>
            <person name="Satake H."/>
        </authorList>
    </citation>
    <scope>NUCLEOTIDE SEQUENCE</scope>
</reference>
<accession>A0ABQ4YXP4</accession>